<dbReference type="PANTHER" id="PTHR42697">
    <property type="entry name" value="ENDONUCLEASE 8"/>
    <property type="match status" value="1"/>
</dbReference>
<keyword evidence="3" id="KW-0862">Zinc</keyword>
<proteinExistence type="predicted"/>
<dbReference type="SUPFAM" id="SSF57716">
    <property type="entry name" value="Glucocorticoid receptor-like (DNA-binding domain)"/>
    <property type="match status" value="1"/>
</dbReference>
<organism evidence="6 7">
    <name type="scientific">Paenibacillus darwinianus</name>
    <dbReference type="NCBI Taxonomy" id="1380763"/>
    <lineage>
        <taxon>Bacteria</taxon>
        <taxon>Bacillati</taxon>
        <taxon>Bacillota</taxon>
        <taxon>Bacilli</taxon>
        <taxon>Bacillales</taxon>
        <taxon>Paenibacillaceae</taxon>
        <taxon>Paenibacillus</taxon>
    </lineage>
</organism>
<dbReference type="Proteomes" id="UP000053750">
    <property type="component" value="Unassembled WGS sequence"/>
</dbReference>
<name>A0A9W5S395_9BACL</name>
<dbReference type="InterPro" id="IPR010979">
    <property type="entry name" value="Ribosomal_uS13-like_H2TH"/>
</dbReference>
<dbReference type="InterPro" id="IPR010663">
    <property type="entry name" value="Znf_FPG/IleRS"/>
</dbReference>
<dbReference type="Pfam" id="PF06827">
    <property type="entry name" value="zf-FPG_IleRS"/>
    <property type="match status" value="1"/>
</dbReference>
<evidence type="ECO:0000313" key="7">
    <source>
        <dbReference type="Proteomes" id="UP000053750"/>
    </source>
</evidence>
<evidence type="ECO:0000256" key="3">
    <source>
        <dbReference type="ARBA" id="ARBA00022833"/>
    </source>
</evidence>
<dbReference type="GO" id="GO:0008270">
    <property type="term" value="F:zinc ion binding"/>
    <property type="evidence" value="ECO:0007669"/>
    <property type="project" value="UniProtKB-KW"/>
</dbReference>
<evidence type="ECO:0000259" key="5">
    <source>
        <dbReference type="PROSITE" id="PS51066"/>
    </source>
</evidence>
<dbReference type="AlphaFoldDB" id="A0A9W5S395"/>
<evidence type="ECO:0000256" key="4">
    <source>
        <dbReference type="PROSITE-ProRule" id="PRU00391"/>
    </source>
</evidence>
<gene>
    <name evidence="6" type="ORF">BG53_13800</name>
</gene>
<dbReference type="InterPro" id="IPR000214">
    <property type="entry name" value="Znf_DNA_glyclase/AP_lyase"/>
</dbReference>
<accession>A0A9W5S395</accession>
<dbReference type="Pfam" id="PF06831">
    <property type="entry name" value="H2TH"/>
    <property type="match status" value="1"/>
</dbReference>
<keyword evidence="2 4" id="KW-0863">Zinc-finger</keyword>
<dbReference type="GO" id="GO:0006284">
    <property type="term" value="P:base-excision repair"/>
    <property type="evidence" value="ECO:0007669"/>
    <property type="project" value="InterPro"/>
</dbReference>
<feature type="non-terminal residue" evidence="6">
    <location>
        <position position="1"/>
    </location>
</feature>
<sequence>LTAEAFRARFAGKRGKLKTAFVDQGVIAGIGNCYADEIAFQAGVRPTVSIPAIGPESWQRLYDAMHTVLKRATRLGGYMEMPLVEGDTLTGSYNEHCLVYDRGGEPCLRCGTPIVEEKLSSRKIFYCPNCQGEG</sequence>
<evidence type="ECO:0000256" key="1">
    <source>
        <dbReference type="ARBA" id="ARBA00022723"/>
    </source>
</evidence>
<dbReference type="Gene3D" id="1.10.8.50">
    <property type="match status" value="1"/>
</dbReference>
<dbReference type="SMART" id="SM01232">
    <property type="entry name" value="H2TH"/>
    <property type="match status" value="1"/>
</dbReference>
<protein>
    <submittedName>
        <fullName evidence="6">Formamidopyrimidine-DNA glycosylase</fullName>
    </submittedName>
</protein>
<dbReference type="GO" id="GO:0003684">
    <property type="term" value="F:damaged DNA binding"/>
    <property type="evidence" value="ECO:0007669"/>
    <property type="project" value="InterPro"/>
</dbReference>
<comment type="caution">
    <text evidence="6">The sequence shown here is derived from an EMBL/GenBank/DDBJ whole genome shotgun (WGS) entry which is preliminary data.</text>
</comment>
<reference evidence="6 7" key="1">
    <citation type="submission" date="2014-02" db="EMBL/GenBank/DDBJ databases">
        <title>Genome sequence of Paenibacillus darwinianus reveals adaptive mechanisms for survival in Antarctic soils.</title>
        <authorList>
            <person name="Dsouza M."/>
            <person name="Taylor M.W."/>
            <person name="Turner S.J."/>
            <person name="Aislabie J."/>
        </authorList>
    </citation>
    <scope>NUCLEOTIDE SEQUENCE [LARGE SCALE GENOMIC DNA]</scope>
    <source>
        <strain evidence="6 7">CE1</strain>
    </source>
</reference>
<dbReference type="RefSeq" id="WP_036579600.1">
    <property type="nucleotide sequence ID" value="NZ_KK082127.1"/>
</dbReference>
<dbReference type="EMBL" id="JFHU01000065">
    <property type="protein sequence ID" value="EXX90347.1"/>
    <property type="molecule type" value="Genomic_DNA"/>
</dbReference>
<dbReference type="PANTHER" id="PTHR42697:SF1">
    <property type="entry name" value="ENDONUCLEASE 8"/>
    <property type="match status" value="1"/>
</dbReference>
<dbReference type="InterPro" id="IPR015886">
    <property type="entry name" value="H2TH_FPG"/>
</dbReference>
<dbReference type="PROSITE" id="PS51066">
    <property type="entry name" value="ZF_FPG_2"/>
    <property type="match status" value="1"/>
</dbReference>
<dbReference type="SUPFAM" id="SSF46946">
    <property type="entry name" value="S13-like H2TH domain"/>
    <property type="match status" value="1"/>
</dbReference>
<feature type="domain" description="FPG-type" evidence="5">
    <location>
        <begin position="98"/>
        <end position="132"/>
    </location>
</feature>
<evidence type="ECO:0000256" key="2">
    <source>
        <dbReference type="ARBA" id="ARBA00022771"/>
    </source>
</evidence>
<keyword evidence="7" id="KW-1185">Reference proteome</keyword>
<evidence type="ECO:0000313" key="6">
    <source>
        <dbReference type="EMBL" id="EXX90347.1"/>
    </source>
</evidence>
<dbReference type="GO" id="GO:0003906">
    <property type="term" value="F:DNA-(apurinic or apyrimidinic site) endonuclease activity"/>
    <property type="evidence" value="ECO:0007669"/>
    <property type="project" value="InterPro"/>
</dbReference>
<dbReference type="GO" id="GO:0000703">
    <property type="term" value="F:oxidized pyrimidine nucleobase lesion DNA N-glycosylase activity"/>
    <property type="evidence" value="ECO:0007669"/>
    <property type="project" value="TreeGrafter"/>
</dbReference>
<keyword evidence="1" id="KW-0479">Metal-binding</keyword>